<gene>
    <name evidence="5" type="ORF">LPLAT_LOCUS12927</name>
</gene>
<feature type="compositionally biased region" description="Acidic residues" evidence="4">
    <location>
        <begin position="107"/>
        <end position="120"/>
    </location>
</feature>
<organism evidence="5 6">
    <name type="scientific">Lasius platythorax</name>
    <dbReference type="NCBI Taxonomy" id="488582"/>
    <lineage>
        <taxon>Eukaryota</taxon>
        <taxon>Metazoa</taxon>
        <taxon>Ecdysozoa</taxon>
        <taxon>Arthropoda</taxon>
        <taxon>Hexapoda</taxon>
        <taxon>Insecta</taxon>
        <taxon>Pterygota</taxon>
        <taxon>Neoptera</taxon>
        <taxon>Endopterygota</taxon>
        <taxon>Hymenoptera</taxon>
        <taxon>Apocrita</taxon>
        <taxon>Aculeata</taxon>
        <taxon>Formicoidea</taxon>
        <taxon>Formicidae</taxon>
        <taxon>Formicinae</taxon>
        <taxon>Lasius</taxon>
        <taxon>Lasius</taxon>
    </lineage>
</organism>
<evidence type="ECO:0000313" key="5">
    <source>
        <dbReference type="EMBL" id="CAL1687693.1"/>
    </source>
</evidence>
<feature type="compositionally biased region" description="Polar residues" evidence="4">
    <location>
        <begin position="346"/>
        <end position="360"/>
    </location>
</feature>
<evidence type="ECO:0000256" key="2">
    <source>
        <dbReference type="ARBA" id="ARBA00023043"/>
    </source>
</evidence>
<protein>
    <recommendedName>
        <fullName evidence="7">NF-kappa-B inhibitor zeta</fullName>
    </recommendedName>
</protein>
<feature type="region of interest" description="Disordered" evidence="4">
    <location>
        <begin position="646"/>
        <end position="666"/>
    </location>
</feature>
<feature type="compositionally biased region" description="Basic and acidic residues" evidence="4">
    <location>
        <begin position="528"/>
        <end position="539"/>
    </location>
</feature>
<evidence type="ECO:0008006" key="7">
    <source>
        <dbReference type="Google" id="ProtNLM"/>
    </source>
</evidence>
<dbReference type="SMART" id="SM00248">
    <property type="entry name" value="ANK"/>
    <property type="match status" value="6"/>
</dbReference>
<proteinExistence type="predicted"/>
<dbReference type="InterPro" id="IPR002110">
    <property type="entry name" value="Ankyrin_rpt"/>
</dbReference>
<dbReference type="PANTHER" id="PTHR24124">
    <property type="entry name" value="ANKYRIN REPEAT FAMILY A"/>
    <property type="match status" value="1"/>
</dbReference>
<dbReference type="Proteomes" id="UP001497644">
    <property type="component" value="Chromosome 8"/>
</dbReference>
<accession>A0AAV2P6W7</accession>
<evidence type="ECO:0000256" key="3">
    <source>
        <dbReference type="PROSITE-ProRule" id="PRU00023"/>
    </source>
</evidence>
<dbReference type="Gene3D" id="1.25.40.20">
    <property type="entry name" value="Ankyrin repeat-containing domain"/>
    <property type="match status" value="1"/>
</dbReference>
<dbReference type="AlphaFoldDB" id="A0AAV2P6W7"/>
<keyword evidence="2 3" id="KW-0040">ANK repeat</keyword>
<evidence type="ECO:0000256" key="1">
    <source>
        <dbReference type="ARBA" id="ARBA00022737"/>
    </source>
</evidence>
<dbReference type="InterPro" id="IPR036770">
    <property type="entry name" value="Ankyrin_rpt-contain_sf"/>
</dbReference>
<name>A0AAV2P6W7_9HYME</name>
<feature type="region of interest" description="Disordered" evidence="4">
    <location>
        <begin position="340"/>
        <end position="391"/>
    </location>
</feature>
<dbReference type="GO" id="GO:0010468">
    <property type="term" value="P:regulation of gene expression"/>
    <property type="evidence" value="ECO:0007669"/>
    <property type="project" value="TreeGrafter"/>
</dbReference>
<dbReference type="EMBL" id="OZ034831">
    <property type="protein sequence ID" value="CAL1687693.1"/>
    <property type="molecule type" value="Genomic_DNA"/>
</dbReference>
<feature type="compositionally biased region" description="Polar residues" evidence="4">
    <location>
        <begin position="501"/>
        <end position="514"/>
    </location>
</feature>
<feature type="compositionally biased region" description="Basic and acidic residues" evidence="4">
    <location>
        <begin position="175"/>
        <end position="185"/>
    </location>
</feature>
<keyword evidence="6" id="KW-1185">Reference proteome</keyword>
<dbReference type="PANTHER" id="PTHR24124:SF14">
    <property type="entry name" value="CHROMOSOME UNDETERMINED SCAFFOLD_25, WHOLE GENOME SHOTGUN SEQUENCE"/>
    <property type="match status" value="1"/>
</dbReference>
<evidence type="ECO:0000313" key="6">
    <source>
        <dbReference type="Proteomes" id="UP001497644"/>
    </source>
</evidence>
<dbReference type="GO" id="GO:0005634">
    <property type="term" value="C:nucleus"/>
    <property type="evidence" value="ECO:0007669"/>
    <property type="project" value="TreeGrafter"/>
</dbReference>
<feature type="region of interest" description="Disordered" evidence="4">
    <location>
        <begin position="105"/>
        <end position="218"/>
    </location>
</feature>
<reference evidence="5" key="1">
    <citation type="submission" date="2024-04" db="EMBL/GenBank/DDBJ databases">
        <authorList>
            <consortium name="Molecular Ecology Group"/>
        </authorList>
    </citation>
    <scope>NUCLEOTIDE SEQUENCE</scope>
</reference>
<dbReference type="Pfam" id="PF12796">
    <property type="entry name" value="Ank_2"/>
    <property type="match status" value="1"/>
</dbReference>
<feature type="compositionally biased region" description="Basic and acidic residues" evidence="4">
    <location>
        <begin position="121"/>
        <end position="153"/>
    </location>
</feature>
<sequence length="986" mass="108975">MKIVSKDSCAKLGKTKATVNMANPGRVTLIRIEDHPLQLVSIPNCSSLSSLEEDYGSAEDMSTSPDTSCRSSADKRFDLEEDFREKLTKFDDIIEKIENLRFVRNEDNDDDDDDDDEDEENANRNVDRSENNVDNVEYRDQLRASRHDNHEDNVNNNDNVTTDDNDDNSLPLNIRDVEERRRLSLDDGNSLDDDSEAEQKHEDSDDSDLIQRGPIKPDFQSVRAGHPYIVSCLSRINNSVDVATHITVDYDKTAEQILRNKDYSDKLNPCLDQLSNSNCRNNQLSIGAMVPDWTGQNGNFHSGDPSGDTAGLPSVIVNAPREESLMDILSRDGFQPAILSDAGSHSIPSPRSARTWSDSPASSYNNVVSRSNSRASSRAQSPGSAANLESPQMHVNVIGSPLGSPQVPLSYRVPQAFSSSSSSNQSYSDVASPLNYQTSLSYQYEEQLNELRSLSGWSYDSSGTIVNSDTNETLQLVEQIIEEETIIEQRKELKEFKEPQVASNAPSFSSNYNNRRVEPPVRGTLENNPERECPASDARNEKPICPSVLNAIPNNSLMSIYTSKQNTSGGTLVNCTVNGQATSGLDAQRYYETSVKNPQVDVTTMCYDTLYNIALISNNGNMSEQNASREMFRVVSNGEKRYNQAPSTFLPDDFQKPSVPSSFTSNRRQRNLNRGILPWPSLNLPSVRASERLKEGLLPEEVRKAMKVLLRKSVEELAVVDEDGDTALMCLVSDPEELTKKKAYLAPLVERLGNMPDALSRVNNCGVDALYLAAINCPEMPYVSGYLAAAMLQKGININQRLYYGNTLIHCIAARGDSHGKILAELLTLKTLEGNSVFDPSNCNCEGKTALHTAVESHDPTGRGVRSLATTRMLLENGVDLKVKENKCGDTALHLASLSCDPALVKVLLSKASSRIVNETNYMCNTPLHMVAAVSNTVTLEKQKEVCQLLIQAGGQTNIQNRQGKTPLALVSPERKEAIKKIFYKK</sequence>
<evidence type="ECO:0000256" key="4">
    <source>
        <dbReference type="SAM" id="MobiDB-lite"/>
    </source>
</evidence>
<feature type="region of interest" description="Disordered" evidence="4">
    <location>
        <begin position="498"/>
        <end position="539"/>
    </location>
</feature>
<feature type="repeat" description="ANK" evidence="3">
    <location>
        <begin position="846"/>
        <end position="886"/>
    </location>
</feature>
<feature type="compositionally biased region" description="Low complexity" evidence="4">
    <location>
        <begin position="361"/>
        <end position="381"/>
    </location>
</feature>
<keyword evidence="1" id="KW-0677">Repeat</keyword>
<dbReference type="PROSITE" id="PS50088">
    <property type="entry name" value="ANK_REPEAT"/>
    <property type="match status" value="1"/>
</dbReference>
<dbReference type="SUPFAM" id="SSF48403">
    <property type="entry name" value="Ankyrin repeat"/>
    <property type="match status" value="1"/>
</dbReference>